<dbReference type="AlphaFoldDB" id="C8XJI3"/>
<dbReference type="EMBL" id="CP001737">
    <property type="protein sequence ID" value="ACV80544.1"/>
    <property type="molecule type" value="Genomic_DNA"/>
</dbReference>
<name>C8XJI3_NAKMY</name>
<keyword evidence="2" id="KW-1185">Reference proteome</keyword>
<dbReference type="eggNOG" id="ENOG5034A1I">
    <property type="taxonomic scope" value="Bacteria"/>
</dbReference>
<dbReference type="InParanoid" id="C8XJI3"/>
<accession>C8XJI3</accession>
<gene>
    <name evidence="1" type="ordered locus">Namu_4255</name>
</gene>
<evidence type="ECO:0000313" key="2">
    <source>
        <dbReference type="Proteomes" id="UP000002218"/>
    </source>
</evidence>
<protein>
    <submittedName>
        <fullName evidence="1">Uncharacterized protein</fullName>
    </submittedName>
</protein>
<dbReference type="KEGG" id="nml:Namu_4255"/>
<proteinExistence type="predicted"/>
<dbReference type="Pfam" id="PF19850">
    <property type="entry name" value="DUF6325"/>
    <property type="match status" value="1"/>
</dbReference>
<dbReference type="HOGENOM" id="CLU_117572_0_0_11"/>
<evidence type="ECO:0000313" key="1">
    <source>
        <dbReference type="EMBL" id="ACV80544.1"/>
    </source>
</evidence>
<dbReference type="STRING" id="479431.Namu_4255"/>
<dbReference type="Proteomes" id="UP000002218">
    <property type="component" value="Chromosome"/>
</dbReference>
<sequence length="144" mass="14517">MLGPVEFAVVEFPAGVVSGSGFAQLLELADSGVIRILDLEFVRRTADGAVVPVEVADLTVGPGVDLSPFVGASSGLVDTTDLATLGDSIGVGSVAAVLVYEEQVLIPVVAAWHAAGGRLALVGHLEPTDLDEALDATEPAKAGV</sequence>
<dbReference type="InterPro" id="IPR046288">
    <property type="entry name" value="DUF6325"/>
</dbReference>
<reference evidence="2" key="1">
    <citation type="submission" date="2009-09" db="EMBL/GenBank/DDBJ databases">
        <title>The complete genome of Nakamurella multipartita DSM 44233.</title>
        <authorList>
            <consortium name="US DOE Joint Genome Institute (JGI-PGF)"/>
            <person name="Lucas S."/>
            <person name="Copeland A."/>
            <person name="Lapidus A."/>
            <person name="Glavina del Rio T."/>
            <person name="Dalin E."/>
            <person name="Tice H."/>
            <person name="Bruce D."/>
            <person name="Goodwin L."/>
            <person name="Pitluck S."/>
            <person name="Kyrpides N."/>
            <person name="Mavromatis K."/>
            <person name="Ivanova N."/>
            <person name="Ovchinnikova G."/>
            <person name="Sims D."/>
            <person name="Meincke L."/>
            <person name="Brettin T."/>
            <person name="Detter J.C."/>
            <person name="Han C."/>
            <person name="Larimer F."/>
            <person name="Land M."/>
            <person name="Hauser L."/>
            <person name="Markowitz V."/>
            <person name="Cheng J.-F."/>
            <person name="Hugenholtz P."/>
            <person name="Woyke T."/>
            <person name="Wu D."/>
            <person name="Klenk H.-P."/>
            <person name="Eisen J.A."/>
        </authorList>
    </citation>
    <scope>NUCLEOTIDE SEQUENCE [LARGE SCALE GENOMIC DNA]</scope>
    <source>
        <strain evidence="2">ATCC 700099 / DSM 44233 / CIP 104796 / JCM 9543 / NBRC 105858 / Y-104</strain>
    </source>
</reference>
<organism evidence="1 2">
    <name type="scientific">Nakamurella multipartita (strain ATCC 700099 / DSM 44233 / CIP 104796 / JCM 9543 / NBRC 105858 / Y-104)</name>
    <name type="common">Microsphaera multipartita</name>
    <dbReference type="NCBI Taxonomy" id="479431"/>
    <lineage>
        <taxon>Bacteria</taxon>
        <taxon>Bacillati</taxon>
        <taxon>Actinomycetota</taxon>
        <taxon>Actinomycetes</taxon>
        <taxon>Nakamurellales</taxon>
        <taxon>Nakamurellaceae</taxon>
        <taxon>Nakamurella</taxon>
    </lineage>
</organism>
<reference evidence="1 2" key="2">
    <citation type="journal article" date="2010" name="Stand. Genomic Sci.">
        <title>Complete genome sequence of Nakamurella multipartita type strain (Y-104).</title>
        <authorList>
            <person name="Tice H."/>
            <person name="Mayilraj S."/>
            <person name="Sims D."/>
            <person name="Lapidus A."/>
            <person name="Nolan M."/>
            <person name="Lucas S."/>
            <person name="Glavina Del Rio T."/>
            <person name="Copeland A."/>
            <person name="Cheng J.F."/>
            <person name="Meincke L."/>
            <person name="Bruce D."/>
            <person name="Goodwin L."/>
            <person name="Pitluck S."/>
            <person name="Ivanova N."/>
            <person name="Mavromatis K."/>
            <person name="Ovchinnikova G."/>
            <person name="Pati A."/>
            <person name="Chen A."/>
            <person name="Palaniappan K."/>
            <person name="Land M."/>
            <person name="Hauser L."/>
            <person name="Chang Y.J."/>
            <person name="Jeffries C.D."/>
            <person name="Detter J.C."/>
            <person name="Brettin T."/>
            <person name="Rohde M."/>
            <person name="Goker M."/>
            <person name="Bristow J."/>
            <person name="Eisen J.A."/>
            <person name="Markowitz V."/>
            <person name="Hugenholtz P."/>
            <person name="Kyrpides N.C."/>
            <person name="Klenk H.P."/>
            <person name="Chen F."/>
        </authorList>
    </citation>
    <scope>NUCLEOTIDE SEQUENCE [LARGE SCALE GENOMIC DNA]</scope>
    <source>
        <strain evidence="2">ATCC 700099 / DSM 44233 / CIP 104796 / JCM 9543 / NBRC 105858 / Y-104</strain>
    </source>
</reference>